<dbReference type="Pfam" id="PF02274">
    <property type="entry name" value="ADI"/>
    <property type="match status" value="1"/>
</dbReference>
<dbReference type="EMBL" id="FJNE01000002">
    <property type="protein sequence ID" value="CZQ86679.1"/>
    <property type="molecule type" value="Genomic_DNA"/>
</dbReference>
<gene>
    <name evidence="9" type="ORF">Tpal_800</name>
</gene>
<reference evidence="9 10" key="1">
    <citation type="submission" date="2016-02" db="EMBL/GenBank/DDBJ databases">
        <authorList>
            <person name="Wen L."/>
            <person name="He K."/>
            <person name="Yang H."/>
        </authorList>
    </citation>
    <scope>NUCLEOTIDE SEQUENCE [LARGE SCALE GENOMIC DNA]</scope>
    <source>
        <strain evidence="9">Trichococcus palustris</strain>
    </source>
</reference>
<dbReference type="PANTHER" id="PTHR47271">
    <property type="entry name" value="ARGININE DEIMINASE"/>
    <property type="match status" value="1"/>
</dbReference>
<dbReference type="EC" id="3.5.3.6" evidence="3"/>
<feature type="active site" description="Amidino-cysteine intermediate" evidence="8">
    <location>
        <position position="399"/>
    </location>
</feature>
<keyword evidence="10" id="KW-1185">Reference proteome</keyword>
<evidence type="ECO:0000256" key="7">
    <source>
        <dbReference type="ARBA" id="ARBA00049429"/>
    </source>
</evidence>
<dbReference type="GO" id="GO:0019546">
    <property type="term" value="P:L-arginine deiminase pathway"/>
    <property type="evidence" value="ECO:0007669"/>
    <property type="project" value="TreeGrafter"/>
</dbReference>
<dbReference type="PRINTS" id="PR01466">
    <property type="entry name" value="ARGDEIMINASE"/>
</dbReference>
<evidence type="ECO:0000313" key="9">
    <source>
        <dbReference type="EMBL" id="CZQ86679.1"/>
    </source>
</evidence>
<organism evidence="9 10">
    <name type="scientific">Trichococcus palustris</name>
    <dbReference type="NCBI Taxonomy" id="140314"/>
    <lineage>
        <taxon>Bacteria</taxon>
        <taxon>Bacillati</taxon>
        <taxon>Bacillota</taxon>
        <taxon>Bacilli</taxon>
        <taxon>Lactobacillales</taxon>
        <taxon>Carnobacteriaceae</taxon>
        <taxon>Trichococcus</taxon>
    </lineage>
</organism>
<keyword evidence="4" id="KW-0056">Arginine metabolism</keyword>
<keyword evidence="5" id="KW-0378">Hydrolase</keyword>
<evidence type="ECO:0000256" key="6">
    <source>
        <dbReference type="ARBA" id="ARBA00029544"/>
    </source>
</evidence>
<comment type="pathway">
    <text evidence="1">Amino-acid degradation; L-arginine degradation via ADI pathway; carbamoyl phosphate from L-arginine: step 1/2.</text>
</comment>
<evidence type="ECO:0000256" key="8">
    <source>
        <dbReference type="PIRSR" id="PIRSR006356-1"/>
    </source>
</evidence>
<dbReference type="PANTHER" id="PTHR47271:SF2">
    <property type="entry name" value="ARGININE DEIMINASE"/>
    <property type="match status" value="1"/>
</dbReference>
<dbReference type="Proteomes" id="UP000242754">
    <property type="component" value="Unassembled WGS sequence"/>
</dbReference>
<evidence type="ECO:0000256" key="5">
    <source>
        <dbReference type="ARBA" id="ARBA00022801"/>
    </source>
</evidence>
<evidence type="ECO:0000313" key="10">
    <source>
        <dbReference type="Proteomes" id="UP000242754"/>
    </source>
</evidence>
<sequence>MANPIQILCEVDPLKRVIVHRPGKELLHLIPDNLEKLLFDDLLYLEKAQEEHDIFTEALKRENIEVIFLEDLMSDILENDGIRHSFIEDYILEAKIPAIHDRKRVQALLSAITNPKVLVEKTMSGILKSDLAAAPADHLSSLTADGYPFITDPMVNLYFARDAFCFIGNGVAISHMRYDTRAQETIYGRYLLRYHPVLHDEAIRHYYDADLSTSLEGGDIMMLDAKTLAVGISERTDSASVEKLAYNLFQDGDSSIEKVMAFQIPQKRAFMHLDTVMTMLDYDKFLVHSAAMKDMHLFILAPSKENDMSIYEELSPLKEALEKHLGVAEIMLIECGDGDPIAAAREQWYAGTNALAVAPGKVIVFDRNIKTNEALRRVGVEVLEIPSSELGRGHGGPHCMCMPLLRSE</sequence>
<dbReference type="AlphaFoldDB" id="A0A143YDY0"/>
<comment type="catalytic activity">
    <reaction evidence="7">
        <text>L-arginine + H2O = L-citrulline + NH4(+)</text>
        <dbReference type="Rhea" id="RHEA:19597"/>
        <dbReference type="ChEBI" id="CHEBI:15377"/>
        <dbReference type="ChEBI" id="CHEBI:28938"/>
        <dbReference type="ChEBI" id="CHEBI:32682"/>
        <dbReference type="ChEBI" id="CHEBI:57743"/>
        <dbReference type="EC" id="3.5.3.6"/>
    </reaction>
</comment>
<dbReference type="SUPFAM" id="SSF55909">
    <property type="entry name" value="Pentein"/>
    <property type="match status" value="1"/>
</dbReference>
<evidence type="ECO:0000256" key="2">
    <source>
        <dbReference type="ARBA" id="ARBA00010206"/>
    </source>
</evidence>
<dbReference type="PIRSF" id="PIRSF006356">
    <property type="entry name" value="Arg_deiminase"/>
    <property type="match status" value="1"/>
</dbReference>
<dbReference type="Gene3D" id="1.10.3930.10">
    <property type="entry name" value="Arginine deiminase"/>
    <property type="match status" value="1"/>
</dbReference>
<dbReference type="RefSeq" id="WP_177194391.1">
    <property type="nucleotide sequence ID" value="NZ_FJNE01000002.1"/>
</dbReference>
<proteinExistence type="inferred from homology"/>
<dbReference type="NCBIfam" id="NF002381">
    <property type="entry name" value="PRK01388.1"/>
    <property type="match status" value="1"/>
</dbReference>
<name>A0A143YDY0_9LACT</name>
<dbReference type="STRING" id="140314.SAMN04488076_105160"/>
<protein>
    <recommendedName>
        <fullName evidence="6">Arginine deiminase</fullName>
        <ecNumber evidence="3">3.5.3.6</ecNumber>
    </recommendedName>
</protein>
<evidence type="ECO:0000256" key="4">
    <source>
        <dbReference type="ARBA" id="ARBA00022503"/>
    </source>
</evidence>
<dbReference type="UniPathway" id="UPA00254">
    <property type="reaction ID" value="UER00364"/>
</dbReference>
<dbReference type="GO" id="GO:0016990">
    <property type="term" value="F:arginine deiminase activity"/>
    <property type="evidence" value="ECO:0007669"/>
    <property type="project" value="UniProtKB-EC"/>
</dbReference>
<evidence type="ECO:0000256" key="3">
    <source>
        <dbReference type="ARBA" id="ARBA00012171"/>
    </source>
</evidence>
<dbReference type="InterPro" id="IPR003876">
    <property type="entry name" value="Arg_deiminase"/>
</dbReference>
<accession>A0A143YDY0</accession>
<evidence type="ECO:0000256" key="1">
    <source>
        <dbReference type="ARBA" id="ARBA00005213"/>
    </source>
</evidence>
<comment type="similarity">
    <text evidence="2">Belongs to the arginine deiminase family.</text>
</comment>
<dbReference type="Gene3D" id="3.75.10.10">
    <property type="entry name" value="L-arginine/glycine Amidinotransferase, Chain A"/>
    <property type="match status" value="1"/>
</dbReference>